<feature type="region of interest" description="Disordered" evidence="1">
    <location>
        <begin position="78"/>
        <end position="115"/>
    </location>
</feature>
<proteinExistence type="predicted"/>
<reference evidence="2" key="1">
    <citation type="submission" date="2020-08" db="EMBL/GenBank/DDBJ databases">
        <title>Multicomponent nature underlies the extraordinary mechanical properties of spider dragline silk.</title>
        <authorList>
            <person name="Kono N."/>
            <person name="Nakamura H."/>
            <person name="Mori M."/>
            <person name="Yoshida Y."/>
            <person name="Ohtoshi R."/>
            <person name="Malay A.D."/>
            <person name="Moran D.A.P."/>
            <person name="Tomita M."/>
            <person name="Numata K."/>
            <person name="Arakawa K."/>
        </authorList>
    </citation>
    <scope>NUCLEOTIDE SEQUENCE</scope>
</reference>
<sequence length="115" mass="13084">MKEDVWPIFRNTRQEYFVQNVKHFIDERSHSGGHLQLYSNFLVPFTPDKMSFFKITCSLTVLDTQVADDFPLRAARRSEAVSSGGVGTQPIRSGLGGRLREPHPQLSYPRTTSDL</sequence>
<gene>
    <name evidence="2" type="ORF">NPIL_564301</name>
</gene>
<evidence type="ECO:0000256" key="1">
    <source>
        <dbReference type="SAM" id="MobiDB-lite"/>
    </source>
</evidence>
<protein>
    <submittedName>
        <fullName evidence="2">Uncharacterized protein</fullName>
    </submittedName>
</protein>
<keyword evidence="3" id="KW-1185">Reference proteome</keyword>
<comment type="caution">
    <text evidence="2">The sequence shown here is derived from an EMBL/GenBank/DDBJ whole genome shotgun (WGS) entry which is preliminary data.</text>
</comment>
<dbReference type="AlphaFoldDB" id="A0A8X6U501"/>
<dbReference type="Proteomes" id="UP000887013">
    <property type="component" value="Unassembled WGS sequence"/>
</dbReference>
<name>A0A8X6U501_NEPPI</name>
<dbReference type="EMBL" id="BMAW01022663">
    <property type="protein sequence ID" value="GFT78853.1"/>
    <property type="molecule type" value="Genomic_DNA"/>
</dbReference>
<accession>A0A8X6U501</accession>
<evidence type="ECO:0000313" key="2">
    <source>
        <dbReference type="EMBL" id="GFT78853.1"/>
    </source>
</evidence>
<organism evidence="2 3">
    <name type="scientific">Nephila pilipes</name>
    <name type="common">Giant wood spider</name>
    <name type="synonym">Nephila maculata</name>
    <dbReference type="NCBI Taxonomy" id="299642"/>
    <lineage>
        <taxon>Eukaryota</taxon>
        <taxon>Metazoa</taxon>
        <taxon>Ecdysozoa</taxon>
        <taxon>Arthropoda</taxon>
        <taxon>Chelicerata</taxon>
        <taxon>Arachnida</taxon>
        <taxon>Araneae</taxon>
        <taxon>Araneomorphae</taxon>
        <taxon>Entelegynae</taxon>
        <taxon>Araneoidea</taxon>
        <taxon>Nephilidae</taxon>
        <taxon>Nephila</taxon>
    </lineage>
</organism>
<evidence type="ECO:0000313" key="3">
    <source>
        <dbReference type="Proteomes" id="UP000887013"/>
    </source>
</evidence>